<keyword evidence="5" id="KW-0547">Nucleotide-binding</keyword>
<evidence type="ECO:0000256" key="6">
    <source>
        <dbReference type="RuleBase" id="RU004417"/>
    </source>
</evidence>
<sequence length="354" mass="37222">MTPFDHPEFDDHEQVIFVRDAEVGLFGIIALHDTTLGPAAGGCRMQPYASHEEALRDVLRLSRGMTLKNAAAGLPLGGGKCVIVADPARADKARLLEAMGRHVQALGGRYWTAIDVGVSPRDADAIARSCDYVFCKASEYPDGFDPSNFTAWGGFVAVKAVLRRLFGDESPAGRRIAVQGLGGVGRELCRLLREAGADLVVADIDQAALRRVVEELGAEPVDPARIHAAPADVFAPCALGGVLNDRTIPELGARAVCGLANNQLEAPRHAQALQARGVLYAPDFIANAGGVIGASAPIWGGPDRAAAMRRIEGIGPTLDAIFARAEAEGLTTDEVAQRMAAERLAAARAARPAA</sequence>
<dbReference type="STRING" id="1189325.SAMN04488119_102290"/>
<proteinExistence type="inferred from homology"/>
<evidence type="ECO:0000313" key="9">
    <source>
        <dbReference type="Proteomes" id="UP000184066"/>
    </source>
</evidence>
<dbReference type="GO" id="GO:0006520">
    <property type="term" value="P:amino acid metabolic process"/>
    <property type="evidence" value="ECO:0007669"/>
    <property type="project" value="InterPro"/>
</dbReference>
<dbReference type="InterPro" id="IPR006096">
    <property type="entry name" value="Glu/Leu/Phe/Val/Trp_DH_C"/>
</dbReference>
<dbReference type="SUPFAM" id="SSF53223">
    <property type="entry name" value="Aminoacid dehydrogenase-like, N-terminal domain"/>
    <property type="match status" value="1"/>
</dbReference>
<dbReference type="InterPro" id="IPR033524">
    <property type="entry name" value="Glu/Leu/Phe/Val_DH_AS"/>
</dbReference>
<evidence type="ECO:0000313" key="8">
    <source>
        <dbReference type="EMBL" id="SHN50518.1"/>
    </source>
</evidence>
<dbReference type="InterPro" id="IPR016211">
    <property type="entry name" value="Glu/Phe/Leu/Val/Trp_DH_bac/arc"/>
</dbReference>
<dbReference type="AlphaFoldDB" id="A0A1M7RWK8"/>
<feature type="domain" description="Glutamate/phenylalanine/leucine/valine/L-tryptophan dehydrogenase C-terminal" evidence="7">
    <location>
        <begin position="144"/>
        <end position="352"/>
    </location>
</feature>
<dbReference type="Pfam" id="PF02812">
    <property type="entry name" value="ELFV_dehydrog_N"/>
    <property type="match status" value="1"/>
</dbReference>
<dbReference type="GO" id="GO:0016639">
    <property type="term" value="F:oxidoreductase activity, acting on the CH-NH2 group of donors, NAD or NADP as acceptor"/>
    <property type="evidence" value="ECO:0007669"/>
    <property type="project" value="InterPro"/>
</dbReference>
<dbReference type="OrthoDB" id="9803297at2"/>
<accession>A0A1M7RWK8</accession>
<keyword evidence="9" id="KW-1185">Reference proteome</keyword>
<gene>
    <name evidence="8" type="ORF">SAMN05216200_101228</name>
</gene>
<dbReference type="PANTHER" id="PTHR42722:SF1">
    <property type="entry name" value="VALINE DEHYDROGENASE"/>
    <property type="match status" value="1"/>
</dbReference>
<dbReference type="RefSeq" id="WP_072745811.1">
    <property type="nucleotide sequence ID" value="NZ_FOHL01000002.1"/>
</dbReference>
<name>A0A1M7RWK8_9RHOB</name>
<dbReference type="InterPro" id="IPR006095">
    <property type="entry name" value="Glu/Leu/Phe/Val/Trp_DH"/>
</dbReference>
<evidence type="ECO:0000256" key="3">
    <source>
        <dbReference type="ARBA" id="ARBA00023027"/>
    </source>
</evidence>
<comment type="similarity">
    <text evidence="1 6">Belongs to the Glu/Leu/Phe/Val dehydrogenases family.</text>
</comment>
<dbReference type="PIRSF" id="PIRSF000188">
    <property type="entry name" value="Phe_leu_dh"/>
    <property type="match status" value="1"/>
</dbReference>
<dbReference type="InterPro" id="IPR006097">
    <property type="entry name" value="Glu/Leu/Phe/Val/Trp_DH_dimer"/>
</dbReference>
<dbReference type="PANTHER" id="PTHR42722">
    <property type="entry name" value="LEUCINE DEHYDROGENASE"/>
    <property type="match status" value="1"/>
</dbReference>
<dbReference type="Gene3D" id="3.40.50.720">
    <property type="entry name" value="NAD(P)-binding Rossmann-like Domain"/>
    <property type="match status" value="1"/>
</dbReference>
<dbReference type="Proteomes" id="UP000184066">
    <property type="component" value="Unassembled WGS sequence"/>
</dbReference>
<evidence type="ECO:0000256" key="5">
    <source>
        <dbReference type="PIRSR" id="PIRSR000188-2"/>
    </source>
</evidence>
<dbReference type="InterPro" id="IPR046346">
    <property type="entry name" value="Aminoacid_DH-like_N_sf"/>
</dbReference>
<protein>
    <submittedName>
        <fullName evidence="8">Leucine dehydrogenase</fullName>
    </submittedName>
</protein>
<evidence type="ECO:0000256" key="1">
    <source>
        <dbReference type="ARBA" id="ARBA00006382"/>
    </source>
</evidence>
<dbReference type="InterPro" id="IPR036291">
    <property type="entry name" value="NAD(P)-bd_dom_sf"/>
</dbReference>
<dbReference type="GO" id="GO:0000166">
    <property type="term" value="F:nucleotide binding"/>
    <property type="evidence" value="ECO:0007669"/>
    <property type="project" value="UniProtKB-KW"/>
</dbReference>
<reference evidence="8 9" key="1">
    <citation type="submission" date="2016-12" db="EMBL/GenBank/DDBJ databases">
        <authorList>
            <person name="Song W.-J."/>
            <person name="Kurnit D.M."/>
        </authorList>
    </citation>
    <scope>NUCLEOTIDE SEQUENCE [LARGE SCALE GENOMIC DNA]</scope>
    <source>
        <strain evidence="8 9">CGMCC 1.10808</strain>
    </source>
</reference>
<dbReference type="PRINTS" id="PR00082">
    <property type="entry name" value="GLFDHDRGNASE"/>
</dbReference>
<feature type="binding site" evidence="5">
    <location>
        <begin position="180"/>
        <end position="185"/>
    </location>
    <ligand>
        <name>NAD(+)</name>
        <dbReference type="ChEBI" id="CHEBI:57540"/>
    </ligand>
</feature>
<keyword evidence="2 6" id="KW-0560">Oxidoreductase</keyword>
<evidence type="ECO:0000256" key="4">
    <source>
        <dbReference type="PIRSR" id="PIRSR000188-1"/>
    </source>
</evidence>
<dbReference type="Pfam" id="PF00208">
    <property type="entry name" value="ELFV_dehydrog"/>
    <property type="match status" value="1"/>
</dbReference>
<keyword evidence="3 5" id="KW-0520">NAD</keyword>
<dbReference type="SUPFAM" id="SSF51735">
    <property type="entry name" value="NAD(P)-binding Rossmann-fold domains"/>
    <property type="match status" value="1"/>
</dbReference>
<organism evidence="8 9">
    <name type="scientific">Oceanicella actignis</name>
    <dbReference type="NCBI Taxonomy" id="1189325"/>
    <lineage>
        <taxon>Bacteria</taxon>
        <taxon>Pseudomonadati</taxon>
        <taxon>Pseudomonadota</taxon>
        <taxon>Alphaproteobacteria</taxon>
        <taxon>Rhodobacterales</taxon>
        <taxon>Paracoccaceae</taxon>
        <taxon>Oceanicella</taxon>
    </lineage>
</organism>
<dbReference type="PROSITE" id="PS00074">
    <property type="entry name" value="GLFV_DEHYDROGENASE"/>
    <property type="match status" value="1"/>
</dbReference>
<evidence type="ECO:0000256" key="2">
    <source>
        <dbReference type="ARBA" id="ARBA00023002"/>
    </source>
</evidence>
<dbReference type="CDD" id="cd01075">
    <property type="entry name" value="NAD_bind_Leu_Phe_Val_DH"/>
    <property type="match status" value="1"/>
</dbReference>
<feature type="active site" description="Proton donor/acceptor" evidence="4">
    <location>
        <position position="80"/>
    </location>
</feature>
<dbReference type="SMART" id="SM00839">
    <property type="entry name" value="ELFV_dehydrog"/>
    <property type="match status" value="1"/>
</dbReference>
<dbReference type="Gene3D" id="3.40.50.10860">
    <property type="entry name" value="Leucine Dehydrogenase, chain A, domain 1"/>
    <property type="match status" value="1"/>
</dbReference>
<evidence type="ECO:0000259" key="7">
    <source>
        <dbReference type="SMART" id="SM00839"/>
    </source>
</evidence>
<dbReference type="EMBL" id="FRDL01000001">
    <property type="protein sequence ID" value="SHN50518.1"/>
    <property type="molecule type" value="Genomic_DNA"/>
</dbReference>